<protein>
    <submittedName>
        <fullName evidence="2">Uncharacterized protein isoform X2</fullName>
    </submittedName>
</protein>
<accession>A0ABM4NYL1</accession>
<dbReference type="Proteomes" id="UP001652662">
    <property type="component" value="Chromosome 3"/>
</dbReference>
<organism evidence="1 2">
    <name type="scientific">Equus przewalskii</name>
    <name type="common">Przewalski's horse</name>
    <name type="synonym">Equus caballus przewalskii</name>
    <dbReference type="NCBI Taxonomy" id="9798"/>
    <lineage>
        <taxon>Eukaryota</taxon>
        <taxon>Metazoa</taxon>
        <taxon>Chordata</taxon>
        <taxon>Craniata</taxon>
        <taxon>Vertebrata</taxon>
        <taxon>Euteleostomi</taxon>
        <taxon>Mammalia</taxon>
        <taxon>Eutheria</taxon>
        <taxon>Laurasiatheria</taxon>
        <taxon>Perissodactyla</taxon>
        <taxon>Equidae</taxon>
        <taxon>Equus</taxon>
    </lineage>
</organism>
<sequence length="142" mass="15654">MDQAAHGVHGLKIPCIPSLLETVQMLQLSYRCIFRCPPSLAKLHSILPNRGGSLVVQLDAQELCATTHLQHPWGMLVSAASGAQREARRKGCQRMTVEFQRCGTWKQCEASEDSPCGRCRGHTSAELIPIPGTERRRGLVHS</sequence>
<keyword evidence="1" id="KW-1185">Reference proteome</keyword>
<evidence type="ECO:0000313" key="2">
    <source>
        <dbReference type="RefSeq" id="XP_070470018.1"/>
    </source>
</evidence>
<dbReference type="RefSeq" id="XP_070470018.1">
    <property type="nucleotide sequence ID" value="XM_070613917.1"/>
</dbReference>
<evidence type="ECO:0000313" key="1">
    <source>
        <dbReference type="Proteomes" id="UP001652662"/>
    </source>
</evidence>
<dbReference type="GeneID" id="103555244"/>
<name>A0ABM4NYL1_EQUPR</name>
<reference evidence="2" key="1">
    <citation type="submission" date="2025-08" db="UniProtKB">
        <authorList>
            <consortium name="RefSeq"/>
        </authorList>
    </citation>
    <scope>IDENTIFICATION</scope>
    <source>
        <tissue evidence="2">Blood</tissue>
    </source>
</reference>
<proteinExistence type="predicted"/>
<gene>
    <name evidence="2" type="primary">LOC103555244</name>
</gene>